<feature type="domain" description="GGDEF" evidence="13">
    <location>
        <begin position="590"/>
        <end position="704"/>
    </location>
</feature>
<evidence type="ECO:0000256" key="3">
    <source>
        <dbReference type="ARBA" id="ARBA00014333"/>
    </source>
</evidence>
<dbReference type="PANTHER" id="PTHR36528:SF1">
    <property type="entry name" value="CRISPR SYSTEM SINGLE-STRAND-SPECIFIC DEOXYRIBONUCLEASE CAS10_CSM1 (SUBTYPE III-A)"/>
    <property type="match status" value="1"/>
</dbReference>
<dbReference type="Gene3D" id="3.30.70.270">
    <property type="match status" value="1"/>
</dbReference>
<sequence>MDDYTNLKFASLFHDIGKFYQRADNLGKSNHAYDSKYEKLDASDYGSSGAHSKWSADFVKDYFDDMVEDLVLYHHNPSKSSFPDLCKILKKADEHSSKERIDADEKGDVLATPLTSVFSRISLSDEDHDEYYVPLVELDFTKGLHPQDKKTMSGWNLVPEYQQLWAKFVNEFKILSNINIESVLAILKKYSSTVPSAAYYSESDISLYDHLKTTLAIANCRYLFSKEDNLKQTDDQPVYRIINGDISGIQNFIYRVQTPEDAQSGMSKRLRGRSLYLTLLCEAIASKIINDLDLDSSNILFCGGGRFTIIAPDTAGTNEIIKKIDLEVNQTFIDKFNAELFLNIVSTPACGDDLANFDKVLANLALLLNENKKHKFINHLEDIFESDSRAVYDLCPVCGNESKGDLCDDCHEHEKLGGAVANAKYLIKYISQDKITDALYFDSLNIGYIFKKSKKDVIDLVNENADVNFTVYRLNDADFLDFVGEIDNENVSFDFKVLGNSIPNIHGKPLYFNHLAEISKGANKLGVLKMDVDNLGLIFSQGFKHLNDGEGGASISRISSLSFYLDLFFSGRINQIVDKFSFTTGLVDDVESAMVELDFEDKKEIVYKPRSEIPKGTGTSTIHINYSGGDDLLVVGPYDDIIEFAQEFRSRFKKWTANNKDINISAGISIVSPKFPIGKAAVMADDELEKSKDCGRDKITVFGETLNWESNGLEKGFDEIFDFAKYLEEKNESKEISRGFTHSLLNIWKNNFTKNNNISNETEWNRDIQKRLSTKSYIPLFKYKLRLIHNREIRDEIDKNGIKFMPWIKTPVSWVSLRLR</sequence>
<dbReference type="InterPro" id="IPR043128">
    <property type="entry name" value="Rev_trsase/Diguanyl_cyclase"/>
</dbReference>
<evidence type="ECO:0000256" key="10">
    <source>
        <dbReference type="ARBA" id="ARBA00022840"/>
    </source>
</evidence>
<proteinExistence type="inferred from homology"/>
<protein>
    <recommendedName>
        <fullName evidence="3">CRISPR system single-strand-specific deoxyribonuclease Cas10/Csm1 (subtype III-A)</fullName>
    </recommendedName>
    <alternativeName>
        <fullName evidence="12">Cyclic oligoadenylate synthase</fullName>
    </alternativeName>
</protein>
<dbReference type="GO" id="GO:0004527">
    <property type="term" value="F:exonuclease activity"/>
    <property type="evidence" value="ECO:0007669"/>
    <property type="project" value="UniProtKB-KW"/>
</dbReference>
<evidence type="ECO:0000256" key="1">
    <source>
        <dbReference type="ARBA" id="ARBA00001968"/>
    </source>
</evidence>
<dbReference type="AlphaFoldDB" id="A0A315XPT2"/>
<organism evidence="14 15">
    <name type="scientific">Methanobrevibacter thaueri</name>
    <dbReference type="NCBI Taxonomy" id="190975"/>
    <lineage>
        <taxon>Archaea</taxon>
        <taxon>Methanobacteriati</taxon>
        <taxon>Methanobacteriota</taxon>
        <taxon>Methanomada group</taxon>
        <taxon>Methanobacteria</taxon>
        <taxon>Methanobacteriales</taxon>
        <taxon>Methanobacteriaceae</taxon>
        <taxon>Methanobrevibacter</taxon>
    </lineage>
</organism>
<evidence type="ECO:0000313" key="15">
    <source>
        <dbReference type="Proteomes" id="UP000251717"/>
    </source>
</evidence>
<keyword evidence="5" id="KW-0540">Nuclease</keyword>
<comment type="similarity">
    <text evidence="2">Belongs to the CRISPR-associated Cas10/Csm1 family.</text>
</comment>
<dbReference type="EMBL" id="MZGS01000006">
    <property type="protein sequence ID" value="PWB88375.1"/>
    <property type="molecule type" value="Genomic_DNA"/>
</dbReference>
<dbReference type="InterPro" id="IPR000160">
    <property type="entry name" value="GGDEF_dom"/>
</dbReference>
<dbReference type="GO" id="GO:0004519">
    <property type="term" value="F:endonuclease activity"/>
    <property type="evidence" value="ECO:0007669"/>
    <property type="project" value="UniProtKB-KW"/>
</dbReference>
<keyword evidence="11" id="KW-0051">Antiviral defense</keyword>
<dbReference type="Gene3D" id="1.10.3210.10">
    <property type="entry name" value="Hypothetical protein af1432"/>
    <property type="match status" value="1"/>
</dbReference>
<keyword evidence="7" id="KW-0255">Endonuclease</keyword>
<keyword evidence="4" id="KW-0808">Transferase</keyword>
<evidence type="ECO:0000256" key="7">
    <source>
        <dbReference type="ARBA" id="ARBA00022759"/>
    </source>
</evidence>
<dbReference type="GO" id="GO:0016740">
    <property type="term" value="F:transferase activity"/>
    <property type="evidence" value="ECO:0007669"/>
    <property type="project" value="UniProtKB-KW"/>
</dbReference>
<comment type="cofactor">
    <cofactor evidence="1">
        <name>a divalent metal cation</name>
        <dbReference type="ChEBI" id="CHEBI:60240"/>
    </cofactor>
</comment>
<dbReference type="Pfam" id="PF18211">
    <property type="entry name" value="Csm1_B"/>
    <property type="match status" value="1"/>
</dbReference>
<evidence type="ECO:0000256" key="5">
    <source>
        <dbReference type="ARBA" id="ARBA00022722"/>
    </source>
</evidence>
<dbReference type="InterPro" id="IPR052117">
    <property type="entry name" value="Cas10/Csm1_subtype-III-A"/>
</dbReference>
<evidence type="ECO:0000256" key="6">
    <source>
        <dbReference type="ARBA" id="ARBA00022741"/>
    </source>
</evidence>
<dbReference type="InterPro" id="IPR013408">
    <property type="entry name" value="Cas10/Csm1"/>
</dbReference>
<dbReference type="PANTHER" id="PTHR36528">
    <property type="entry name" value="CRISPR SYSTEM SINGLE-STRAND-SPECIFIC DEOXYRIBONUCLEASE CAS10/CSM1 (SUBTYPE III-A)"/>
    <property type="match status" value="1"/>
</dbReference>
<evidence type="ECO:0000259" key="13">
    <source>
        <dbReference type="PROSITE" id="PS50887"/>
    </source>
</evidence>
<dbReference type="Pfam" id="PF22335">
    <property type="entry name" value="Cas10-Cmr2_palm2"/>
    <property type="match status" value="1"/>
</dbReference>
<comment type="caution">
    <text evidence="14">The sequence shown here is derived from an EMBL/GenBank/DDBJ whole genome shotgun (WGS) entry which is preliminary data.</text>
</comment>
<dbReference type="GO" id="GO:0051607">
    <property type="term" value="P:defense response to virus"/>
    <property type="evidence" value="ECO:0007669"/>
    <property type="project" value="UniProtKB-KW"/>
</dbReference>
<evidence type="ECO:0000256" key="9">
    <source>
        <dbReference type="ARBA" id="ARBA00022839"/>
    </source>
</evidence>
<evidence type="ECO:0000256" key="11">
    <source>
        <dbReference type="ARBA" id="ARBA00023118"/>
    </source>
</evidence>
<dbReference type="Pfam" id="PF01966">
    <property type="entry name" value="HD"/>
    <property type="match status" value="1"/>
</dbReference>
<keyword evidence="10" id="KW-0067">ATP-binding</keyword>
<reference evidence="14 15" key="1">
    <citation type="submission" date="2017-03" db="EMBL/GenBank/DDBJ databases">
        <title>Genome sequence of Methanobrevibacter thaueri.</title>
        <authorList>
            <person name="Poehlein A."/>
            <person name="Seedorf H."/>
            <person name="Daniel R."/>
        </authorList>
    </citation>
    <scope>NUCLEOTIDE SEQUENCE [LARGE SCALE GENOMIC DNA]</scope>
    <source>
        <strain evidence="14 15">DSM 11995</strain>
    </source>
</reference>
<evidence type="ECO:0000313" key="14">
    <source>
        <dbReference type="EMBL" id="PWB88375.1"/>
    </source>
</evidence>
<accession>A0A315XPT2</accession>
<dbReference type="NCBIfam" id="TIGR02578">
    <property type="entry name" value="cas_TM1811_Csm1"/>
    <property type="match status" value="1"/>
</dbReference>
<dbReference type="SUPFAM" id="SSF109604">
    <property type="entry name" value="HD-domain/PDEase-like"/>
    <property type="match status" value="1"/>
</dbReference>
<keyword evidence="8" id="KW-0378">Hydrolase</keyword>
<keyword evidence="6" id="KW-0547">Nucleotide-binding</keyword>
<dbReference type="PROSITE" id="PS50887">
    <property type="entry name" value="GGDEF"/>
    <property type="match status" value="1"/>
</dbReference>
<dbReference type="Proteomes" id="UP000251717">
    <property type="component" value="Unassembled WGS sequence"/>
</dbReference>
<dbReference type="InterPro" id="IPR041062">
    <property type="entry name" value="Csm1_B"/>
</dbReference>
<evidence type="ECO:0000256" key="12">
    <source>
        <dbReference type="ARBA" id="ARBA00032922"/>
    </source>
</evidence>
<evidence type="ECO:0000256" key="2">
    <source>
        <dbReference type="ARBA" id="ARBA00005700"/>
    </source>
</evidence>
<dbReference type="RefSeq" id="WP_116591101.1">
    <property type="nucleotide sequence ID" value="NZ_MZGS01000006.1"/>
</dbReference>
<keyword evidence="15" id="KW-1185">Reference proteome</keyword>
<dbReference type="InterPro" id="IPR006674">
    <property type="entry name" value="HD_domain"/>
</dbReference>
<dbReference type="OrthoDB" id="57429at2157"/>
<evidence type="ECO:0000256" key="8">
    <source>
        <dbReference type="ARBA" id="ARBA00022801"/>
    </source>
</evidence>
<dbReference type="InterPro" id="IPR054767">
    <property type="entry name" value="Cas10-Cmr2_palm2"/>
</dbReference>
<gene>
    <name evidence="14" type="ORF">MBBTH_01060</name>
</gene>
<name>A0A315XPT2_9EURY</name>
<evidence type="ECO:0000256" key="4">
    <source>
        <dbReference type="ARBA" id="ARBA00022679"/>
    </source>
</evidence>
<keyword evidence="9" id="KW-0269">Exonuclease</keyword>
<dbReference type="GO" id="GO:0005524">
    <property type="term" value="F:ATP binding"/>
    <property type="evidence" value="ECO:0007669"/>
    <property type="project" value="UniProtKB-KW"/>
</dbReference>